<comment type="similarity">
    <text evidence="1">Belongs to the strictosidine synthase family.</text>
</comment>
<dbReference type="Ensembl" id="ENSCINT00000035965.1">
    <property type="protein sequence ID" value="ENSCINP00000034582.1"/>
    <property type="gene ID" value="ENSCING00000023255.1"/>
</dbReference>
<evidence type="ECO:0000313" key="8">
    <source>
        <dbReference type="Proteomes" id="UP000008144"/>
    </source>
</evidence>
<reference evidence="7" key="3">
    <citation type="submission" date="2025-08" db="UniProtKB">
        <authorList>
            <consortium name="Ensembl"/>
        </authorList>
    </citation>
    <scope>IDENTIFICATION</scope>
</reference>
<dbReference type="Pfam" id="PF20067">
    <property type="entry name" value="SSL_N"/>
    <property type="match status" value="1"/>
</dbReference>
<dbReference type="KEGG" id="cin:100177421"/>
<gene>
    <name evidence="7" type="primary">LOC100177421</name>
</gene>
<dbReference type="GO" id="GO:0016787">
    <property type="term" value="F:hydrolase activity"/>
    <property type="evidence" value="ECO:0000318"/>
    <property type="project" value="GO_Central"/>
</dbReference>
<feature type="domain" description="Strictosidine synthase conserved region" evidence="6">
    <location>
        <begin position="214"/>
        <end position="285"/>
    </location>
</feature>
<keyword evidence="8" id="KW-1185">Reference proteome</keyword>
<accession>H2XY48</accession>
<dbReference type="Pfam" id="PF03088">
    <property type="entry name" value="Str_synth"/>
    <property type="match status" value="1"/>
</dbReference>
<organism evidence="7 8">
    <name type="scientific">Ciona intestinalis</name>
    <name type="common">Transparent sea squirt</name>
    <name type="synonym">Ascidia intestinalis</name>
    <dbReference type="NCBI Taxonomy" id="7719"/>
    <lineage>
        <taxon>Eukaryota</taxon>
        <taxon>Metazoa</taxon>
        <taxon>Chordata</taxon>
        <taxon>Tunicata</taxon>
        <taxon>Ascidiacea</taxon>
        <taxon>Phlebobranchia</taxon>
        <taxon>Cionidae</taxon>
        <taxon>Ciona</taxon>
    </lineage>
</organism>
<dbReference type="InterPro" id="IPR018119">
    <property type="entry name" value="Strictosidine_synth_cons-reg"/>
</dbReference>
<dbReference type="HOGENOM" id="CLU_023267_0_0_1"/>
<evidence type="ECO:0000256" key="3">
    <source>
        <dbReference type="ARBA" id="ARBA00023180"/>
    </source>
</evidence>
<dbReference type="EMBL" id="EAAA01000548">
    <property type="status" value="NOT_ANNOTATED_CDS"/>
    <property type="molecule type" value="Genomic_DNA"/>
</dbReference>
<dbReference type="GeneTree" id="ENSGT00440000039984"/>
<dbReference type="RefSeq" id="XP_002129191.1">
    <property type="nucleotide sequence ID" value="XM_002129155.3"/>
</dbReference>
<keyword evidence="2" id="KW-0597">Phosphoprotein</keyword>
<dbReference type="FunCoup" id="H2XY48">
    <property type="interactions" value="30"/>
</dbReference>
<feature type="transmembrane region" description="Helical" evidence="5">
    <location>
        <begin position="33"/>
        <end position="58"/>
    </location>
</feature>
<dbReference type="SUPFAM" id="SSF63829">
    <property type="entry name" value="Calcium-dependent phosphotriesterase"/>
    <property type="match status" value="1"/>
</dbReference>
<evidence type="ECO:0000256" key="1">
    <source>
        <dbReference type="ARBA" id="ARBA00009191"/>
    </source>
</evidence>
<dbReference type="PANTHER" id="PTHR10426">
    <property type="entry name" value="STRICTOSIDINE SYNTHASE-RELATED"/>
    <property type="match status" value="1"/>
</dbReference>
<proteinExistence type="inferred from homology"/>
<feature type="region of interest" description="Disordered" evidence="4">
    <location>
        <begin position="1"/>
        <end position="25"/>
    </location>
</feature>
<evidence type="ECO:0000256" key="4">
    <source>
        <dbReference type="SAM" id="MobiDB-lite"/>
    </source>
</evidence>
<keyword evidence="5" id="KW-0812">Transmembrane</keyword>
<dbReference type="AlphaFoldDB" id="H2XY48"/>
<dbReference type="GeneID" id="100177421"/>
<reference evidence="8" key="1">
    <citation type="journal article" date="2002" name="Science">
        <title>The draft genome of Ciona intestinalis: insights into chordate and vertebrate origins.</title>
        <authorList>
            <person name="Dehal P."/>
            <person name="Satou Y."/>
            <person name="Campbell R.K."/>
            <person name="Chapman J."/>
            <person name="Degnan B."/>
            <person name="De Tomaso A."/>
            <person name="Davidson B."/>
            <person name="Di Gregorio A."/>
            <person name="Gelpke M."/>
            <person name="Goodstein D.M."/>
            <person name="Harafuji N."/>
            <person name="Hastings K.E."/>
            <person name="Ho I."/>
            <person name="Hotta K."/>
            <person name="Huang W."/>
            <person name="Kawashima T."/>
            <person name="Lemaire P."/>
            <person name="Martinez D."/>
            <person name="Meinertzhagen I.A."/>
            <person name="Necula S."/>
            <person name="Nonaka M."/>
            <person name="Putnam N."/>
            <person name="Rash S."/>
            <person name="Saiga H."/>
            <person name="Satake M."/>
            <person name="Terry A."/>
            <person name="Yamada L."/>
            <person name="Wang H.G."/>
            <person name="Awazu S."/>
            <person name="Azumi K."/>
            <person name="Boore J."/>
            <person name="Branno M."/>
            <person name="Chin-Bow S."/>
            <person name="DeSantis R."/>
            <person name="Doyle S."/>
            <person name="Francino P."/>
            <person name="Keys D.N."/>
            <person name="Haga S."/>
            <person name="Hayashi H."/>
            <person name="Hino K."/>
            <person name="Imai K.S."/>
            <person name="Inaba K."/>
            <person name="Kano S."/>
            <person name="Kobayashi K."/>
            <person name="Kobayashi M."/>
            <person name="Lee B.I."/>
            <person name="Makabe K.W."/>
            <person name="Manohar C."/>
            <person name="Matassi G."/>
            <person name="Medina M."/>
            <person name="Mochizuki Y."/>
            <person name="Mount S."/>
            <person name="Morishita T."/>
            <person name="Miura S."/>
            <person name="Nakayama A."/>
            <person name="Nishizaka S."/>
            <person name="Nomoto H."/>
            <person name="Ohta F."/>
            <person name="Oishi K."/>
            <person name="Rigoutsos I."/>
            <person name="Sano M."/>
            <person name="Sasaki A."/>
            <person name="Sasakura Y."/>
            <person name="Shoguchi E."/>
            <person name="Shin-i T."/>
            <person name="Spagnuolo A."/>
            <person name="Stainier D."/>
            <person name="Suzuki M.M."/>
            <person name="Tassy O."/>
            <person name="Takatori N."/>
            <person name="Tokuoka M."/>
            <person name="Yagi K."/>
            <person name="Yoshizaki F."/>
            <person name="Wada S."/>
            <person name="Zhang C."/>
            <person name="Hyatt P.D."/>
            <person name="Larimer F."/>
            <person name="Detter C."/>
            <person name="Doggett N."/>
            <person name="Glavina T."/>
            <person name="Hawkins T."/>
            <person name="Richardson P."/>
            <person name="Lucas S."/>
            <person name="Kohara Y."/>
            <person name="Levine M."/>
            <person name="Satoh N."/>
            <person name="Rokhsar D.S."/>
        </authorList>
    </citation>
    <scope>NUCLEOTIDE SEQUENCE [LARGE SCALE GENOMIC DNA]</scope>
</reference>
<dbReference type="Proteomes" id="UP000008144">
    <property type="component" value="Chromosome 10"/>
</dbReference>
<keyword evidence="3" id="KW-0325">Glycoprotein</keyword>
<dbReference type="PANTHER" id="PTHR10426:SF88">
    <property type="entry name" value="ADIPOCYTE PLASMA MEMBRANE-ASSOCIATED PROTEIN HEMOMUCIN-RELATED"/>
    <property type="match status" value="1"/>
</dbReference>
<accession>A0A1W2WIG5</accession>
<keyword evidence="5" id="KW-0472">Membrane</keyword>
<reference evidence="7" key="4">
    <citation type="submission" date="2025-09" db="UniProtKB">
        <authorList>
            <consortium name="Ensembl"/>
        </authorList>
    </citation>
    <scope>IDENTIFICATION</scope>
</reference>
<dbReference type="OMA" id="KWKGSYW"/>
<sequence>MSKVRQRAVKSTASKSSNSSAGQNSAQENVENFGVLAILLRVVTIISVTIGLLFAVGLNISPFTALPIDDEMPALPMNEGVFAENERLTSGIKINNLLGPESVVEDGNNNLYTGLDDGRIVRIAPSNEGEIGGGQVKTLFSGKLSGVYNTMPDKNRTRPLGIRLKDNMLYVADAAYGFLTLNLKTNALQVLVAPNDVTPAMRFPDDLVFSEGGKYLYLTDVSHTYDIRNLAYSVLSGLCDGRVFRFNLKTKKIKTVVTGLCSANGIELTHDGRYLLISETLRSRVRIVDIMTFKTKKLVHLPAMPDNIRRNSKGTYWVAASNPRTGQSDYLQKYPIVRQAIGGLLTHDQIFKTVNRRSNMLFEMDSRGKILQSLHDRDGALTHGFSQATELSDGRLALSGYSSNFLSILNLKDSIPIGDGSH</sequence>
<keyword evidence="5" id="KW-1133">Transmembrane helix</keyword>
<protein>
    <submittedName>
        <fullName evidence="7">Adipocyte plasma membrane-associated protein-like</fullName>
    </submittedName>
</protein>
<dbReference type="FunFam" id="2.120.10.30:FF:000300">
    <property type="entry name" value="adipocyte plasma membrane-associated protein-like"/>
    <property type="match status" value="1"/>
</dbReference>
<evidence type="ECO:0000313" key="7">
    <source>
        <dbReference type="Ensembl" id="ENSCINP00000034582.1"/>
    </source>
</evidence>
<name>H2XY48_CIOIN</name>
<evidence type="ECO:0000259" key="6">
    <source>
        <dbReference type="Pfam" id="PF03088"/>
    </source>
</evidence>
<evidence type="ECO:0000256" key="5">
    <source>
        <dbReference type="SAM" id="Phobius"/>
    </source>
</evidence>
<dbReference type="InParanoid" id="H2XY48"/>
<evidence type="ECO:0000256" key="2">
    <source>
        <dbReference type="ARBA" id="ARBA00022553"/>
    </source>
</evidence>
<reference evidence="7" key="2">
    <citation type="journal article" date="2008" name="Genome Biol.">
        <title>Improved genome assembly and evidence-based global gene model set for the chordate Ciona intestinalis: new insight into intron and operon populations.</title>
        <authorList>
            <person name="Satou Y."/>
            <person name="Mineta K."/>
            <person name="Ogasawara M."/>
            <person name="Sasakura Y."/>
            <person name="Shoguchi E."/>
            <person name="Ueno K."/>
            <person name="Yamada L."/>
            <person name="Matsumoto J."/>
            <person name="Wasserscheid J."/>
            <person name="Dewar K."/>
            <person name="Wiley G.B."/>
            <person name="Macmil S.L."/>
            <person name="Roe B.A."/>
            <person name="Zeller R.W."/>
            <person name="Hastings K.E."/>
            <person name="Lemaire P."/>
            <person name="Lindquist E."/>
            <person name="Endo T."/>
            <person name="Hotta K."/>
            <person name="Inaba K."/>
        </authorList>
    </citation>
    <scope>NUCLEOTIDE SEQUENCE [LARGE SCALE GENOMIC DNA]</scope>
    <source>
        <strain evidence="7">wild type</strain>
    </source>
</reference>
<dbReference type="Gene3D" id="2.120.10.30">
    <property type="entry name" value="TolB, C-terminal domain"/>
    <property type="match status" value="1"/>
</dbReference>
<feature type="compositionally biased region" description="Low complexity" evidence="4">
    <location>
        <begin position="10"/>
        <end position="25"/>
    </location>
</feature>
<dbReference type="InterPro" id="IPR011042">
    <property type="entry name" value="6-blade_b-propeller_TolB-like"/>
</dbReference>
<dbReference type="OrthoDB" id="5307922at2759"/>
<dbReference type="STRING" id="7719.ENSCINP00000034582"/>